<proteinExistence type="inferred from homology"/>
<sequence length="482" mass="53027">MSKKVLLTGFVLFAFCFAVAPQTSPLKELLLDPVMRGAWVGVLVQTSDNPPRTLFAVNEDKRFMPASNTKLFTTALALEKLGQDFTFVTPLLTDGRIEGECLNGNLYLKGAGDPSLTRERLRDLAKALVTKGVKSVNGDIVVDVSAFSDNRWGAGWSWDYLHYGYAAEVWAIALDRNSVTLQVSPATKEGQPAQITLVPTTDWLTIDNRIVTVKSGEPRWSIWRDHWERVIHLWGRIPLSASPETVRISVPSVPHYVGESLRATLKEVGIAVEGSVKVVQVPSDASVIAESQSPPLKEIVHWLNKVSDNLYAEMLLRAVALKERGQGSVSAAMQVLRQQLIDWGIDPDDVQLFDGSGLSRLNMVTPRAIVKLLQIARTRPWFDAFKESLPVAGKDGTLRRRFQNTPAEGRVFAKTGYIGSVVALSGYIQRADGSELVFSILVNHYNAPTRQVQACVDKFVASLVERVKVSSTNSLTSSASNN</sequence>
<dbReference type="Proteomes" id="UP001204798">
    <property type="component" value="Unassembled WGS sequence"/>
</dbReference>
<keyword evidence="4" id="KW-0121">Carboxypeptidase</keyword>
<dbReference type="NCBIfam" id="TIGR00666">
    <property type="entry name" value="PBP4"/>
    <property type="match status" value="1"/>
</dbReference>
<gene>
    <name evidence="4" type="ORF">M2350_002240</name>
</gene>
<evidence type="ECO:0000313" key="4">
    <source>
        <dbReference type="EMBL" id="MCS3919823.1"/>
    </source>
</evidence>
<accession>A0ABT2EPD5</accession>
<protein>
    <submittedName>
        <fullName evidence="4">D-alanyl-D-alanine carboxypeptidase/D-alanyl-D-alanine-endopeptidase (Penicillin-binding protein 4)</fullName>
        <ecNumber evidence="4">3.4.16.4</ecNumber>
        <ecNumber evidence="4">3.4.21.-</ecNumber>
    </submittedName>
</protein>
<dbReference type="PRINTS" id="PR00922">
    <property type="entry name" value="DADACBPTASE3"/>
</dbReference>
<feature type="chain" id="PRO_5047529702" evidence="3">
    <location>
        <begin position="21"/>
        <end position="482"/>
    </location>
</feature>
<comment type="caution">
    <text evidence="4">The sequence shown here is derived from an EMBL/GenBank/DDBJ whole genome shotgun (WGS) entry which is preliminary data.</text>
</comment>
<dbReference type="PANTHER" id="PTHR30023:SF0">
    <property type="entry name" value="PENICILLIN-SENSITIVE CARBOXYPEPTIDASE A"/>
    <property type="match status" value="1"/>
</dbReference>
<keyword evidence="2 4" id="KW-0378">Hydrolase</keyword>
<keyword evidence="5" id="KW-1185">Reference proteome</keyword>
<dbReference type="EMBL" id="JANUCP010000004">
    <property type="protein sequence ID" value="MCS3919823.1"/>
    <property type="molecule type" value="Genomic_DNA"/>
</dbReference>
<keyword evidence="3" id="KW-0732">Signal</keyword>
<dbReference type="PANTHER" id="PTHR30023">
    <property type="entry name" value="D-ALANYL-D-ALANINE CARBOXYPEPTIDASE"/>
    <property type="match status" value="1"/>
</dbReference>
<name>A0ABT2EPD5_9BACT</name>
<comment type="similarity">
    <text evidence="1">Belongs to the peptidase S13 family.</text>
</comment>
<evidence type="ECO:0000256" key="2">
    <source>
        <dbReference type="ARBA" id="ARBA00022801"/>
    </source>
</evidence>
<evidence type="ECO:0000256" key="3">
    <source>
        <dbReference type="SAM" id="SignalP"/>
    </source>
</evidence>
<dbReference type="GO" id="GO:0009002">
    <property type="term" value="F:serine-type D-Ala-D-Ala carboxypeptidase activity"/>
    <property type="evidence" value="ECO:0007669"/>
    <property type="project" value="UniProtKB-EC"/>
</dbReference>
<keyword evidence="4" id="KW-0645">Protease</keyword>
<dbReference type="Pfam" id="PF02113">
    <property type="entry name" value="Peptidase_S13"/>
    <property type="match status" value="1"/>
</dbReference>
<dbReference type="SUPFAM" id="SSF56601">
    <property type="entry name" value="beta-lactamase/transpeptidase-like"/>
    <property type="match status" value="1"/>
</dbReference>
<dbReference type="RefSeq" id="WP_259096689.1">
    <property type="nucleotide sequence ID" value="NZ_CP130454.1"/>
</dbReference>
<dbReference type="EC" id="3.4.21.-" evidence="4"/>
<dbReference type="InterPro" id="IPR000667">
    <property type="entry name" value="Peptidase_S13"/>
</dbReference>
<feature type="signal peptide" evidence="3">
    <location>
        <begin position="1"/>
        <end position="20"/>
    </location>
</feature>
<reference evidence="4 5" key="1">
    <citation type="submission" date="2022-08" db="EMBL/GenBank/DDBJ databases">
        <title>Bacterial and archaeal communities from various locations to study Microbial Dark Matter (Phase II).</title>
        <authorList>
            <person name="Stepanauskas R."/>
        </authorList>
    </citation>
    <scope>NUCLEOTIDE SEQUENCE [LARGE SCALE GENOMIC DNA]</scope>
    <source>
        <strain evidence="4 5">PD1</strain>
    </source>
</reference>
<evidence type="ECO:0000313" key="5">
    <source>
        <dbReference type="Proteomes" id="UP001204798"/>
    </source>
</evidence>
<dbReference type="EC" id="3.4.16.4" evidence="4"/>
<dbReference type="InterPro" id="IPR012338">
    <property type="entry name" value="Beta-lactam/transpept-like"/>
</dbReference>
<dbReference type="Gene3D" id="3.50.80.20">
    <property type="entry name" value="D-Ala-D-Ala carboxypeptidase C, peptidase S13"/>
    <property type="match status" value="1"/>
</dbReference>
<evidence type="ECO:0000256" key="1">
    <source>
        <dbReference type="ARBA" id="ARBA00006096"/>
    </source>
</evidence>
<dbReference type="Gene3D" id="3.40.710.10">
    <property type="entry name" value="DD-peptidase/beta-lactamase superfamily"/>
    <property type="match status" value="2"/>
</dbReference>
<organism evidence="4 5">
    <name type="scientific">Candidatus Fervidibacter sacchari</name>
    <dbReference type="NCBI Taxonomy" id="1448929"/>
    <lineage>
        <taxon>Bacteria</taxon>
        <taxon>Candidatus Fervidibacterota</taxon>
        <taxon>Candidatus Fervidibacter</taxon>
    </lineage>
</organism>